<organism evidence="2 3">
    <name type="scientific">Piscinibacter aquaticus</name>
    <dbReference type="NCBI Taxonomy" id="392597"/>
    <lineage>
        <taxon>Bacteria</taxon>
        <taxon>Pseudomonadati</taxon>
        <taxon>Pseudomonadota</taxon>
        <taxon>Betaproteobacteria</taxon>
        <taxon>Burkholderiales</taxon>
        <taxon>Sphaerotilaceae</taxon>
        <taxon>Piscinibacter</taxon>
    </lineage>
</organism>
<dbReference type="Proteomes" id="UP000321832">
    <property type="component" value="Unassembled WGS sequence"/>
</dbReference>
<gene>
    <name evidence="2" type="ORF">FSC37_21335</name>
</gene>
<name>A0A5C6U6A9_9BURK</name>
<reference evidence="2 3" key="1">
    <citation type="submission" date="2019-08" db="EMBL/GenBank/DDBJ databases">
        <authorList>
            <person name="Khan S.A."/>
            <person name="Jeon C.O."/>
            <person name="Jeong S.E."/>
        </authorList>
    </citation>
    <scope>NUCLEOTIDE SEQUENCE [LARGE SCALE GENOMIC DNA]</scope>
    <source>
        <strain evidence="3">IMCC1728</strain>
    </source>
</reference>
<evidence type="ECO:0000313" key="3">
    <source>
        <dbReference type="Proteomes" id="UP000321832"/>
    </source>
</evidence>
<feature type="compositionally biased region" description="Basic and acidic residues" evidence="1">
    <location>
        <begin position="1"/>
        <end position="12"/>
    </location>
</feature>
<dbReference type="EMBL" id="VOPW01000001">
    <property type="protein sequence ID" value="TXC67315.1"/>
    <property type="molecule type" value="Genomic_DNA"/>
</dbReference>
<feature type="region of interest" description="Disordered" evidence="1">
    <location>
        <begin position="1"/>
        <end position="21"/>
    </location>
</feature>
<dbReference type="AlphaFoldDB" id="A0A5C6U6A9"/>
<evidence type="ECO:0000313" key="2">
    <source>
        <dbReference type="EMBL" id="TXC67315.1"/>
    </source>
</evidence>
<keyword evidence="3" id="KW-1185">Reference proteome</keyword>
<sequence length="162" mass="17520">MLRLGEHGRTEDNFSGPCPAMRRDLPLDTRSRFVRVVAELLRHAPDARRGSAGLGTAIALLRDNGIEGPQLAIATQQLDALCSEDALAASLAHMLVLSLGEDEARATLAALLGRLLPNTRCDGVLAEQVLLLVRATGRVQARRRLREATDFELLPTPELLGL</sequence>
<protein>
    <submittedName>
        <fullName evidence="2">Uncharacterized protein</fullName>
    </submittedName>
</protein>
<accession>A0A5C6U6A9</accession>
<proteinExistence type="predicted"/>
<evidence type="ECO:0000256" key="1">
    <source>
        <dbReference type="SAM" id="MobiDB-lite"/>
    </source>
</evidence>
<comment type="caution">
    <text evidence="2">The sequence shown here is derived from an EMBL/GenBank/DDBJ whole genome shotgun (WGS) entry which is preliminary data.</text>
</comment>